<dbReference type="GO" id="GO:0046872">
    <property type="term" value="F:metal ion binding"/>
    <property type="evidence" value="ECO:0007669"/>
    <property type="project" value="UniProtKB-KW"/>
</dbReference>
<evidence type="ECO:0000256" key="13">
    <source>
        <dbReference type="ARBA" id="ARBA00022840"/>
    </source>
</evidence>
<feature type="binding site" evidence="23">
    <location>
        <position position="19"/>
    </location>
    <ligand>
        <name>a divalent metal cation</name>
        <dbReference type="ChEBI" id="CHEBI:60240"/>
    </ligand>
</feature>
<name>A0A5S9P4V5_9GAMM</name>
<evidence type="ECO:0000256" key="10">
    <source>
        <dbReference type="ARBA" id="ARBA00022723"/>
    </source>
</evidence>
<dbReference type="EMBL" id="CACSII010000006">
    <property type="protein sequence ID" value="CAA0098184.1"/>
    <property type="molecule type" value="Genomic_DNA"/>
</dbReference>
<evidence type="ECO:0000256" key="15">
    <source>
        <dbReference type="ARBA" id="ARBA00022989"/>
    </source>
</evidence>
<feature type="binding site" evidence="21">
    <location>
        <position position="89"/>
    </location>
    <ligand>
        <name>substrate</name>
    </ligand>
</feature>
<feature type="transmembrane region" description="Helical" evidence="24">
    <location>
        <begin position="47"/>
        <end position="70"/>
    </location>
</feature>
<evidence type="ECO:0000256" key="19">
    <source>
        <dbReference type="ARBA" id="ARBA00023264"/>
    </source>
</evidence>
<evidence type="ECO:0000256" key="5">
    <source>
        <dbReference type="ARBA" id="ARBA00022475"/>
    </source>
</evidence>
<keyword evidence="6" id="KW-0444">Lipid biosynthesis</keyword>
<evidence type="ECO:0000256" key="12">
    <source>
        <dbReference type="ARBA" id="ARBA00022777"/>
    </source>
</evidence>
<comment type="similarity">
    <text evidence="2 24">Belongs to the bacterial diacylglycerol kinase family.</text>
</comment>
<keyword evidence="12 24" id="KW-0418">Kinase</keyword>
<comment type="subcellular location">
    <subcellularLocation>
        <location evidence="1 24">Cell inner membrane</location>
        <topology evidence="1 24">Multi-pass membrane protein</topology>
    </subcellularLocation>
</comment>
<accession>A0A5S9P4V5</accession>
<keyword evidence="7 24" id="KW-0997">Cell inner membrane</keyword>
<evidence type="ECO:0000256" key="24">
    <source>
        <dbReference type="RuleBase" id="RU363065"/>
    </source>
</evidence>
<evidence type="ECO:0000256" key="20">
    <source>
        <dbReference type="PIRSR" id="PIRSR600829-1"/>
    </source>
</evidence>
<evidence type="ECO:0000256" key="2">
    <source>
        <dbReference type="ARBA" id="ARBA00005967"/>
    </source>
</evidence>
<evidence type="ECO:0000313" key="25">
    <source>
        <dbReference type="EMBL" id="CAA0098184.1"/>
    </source>
</evidence>
<dbReference type="EC" id="2.7.1.107" evidence="3 24"/>
<gene>
    <name evidence="25" type="primary">dgkA</name>
    <name evidence="25" type="ORF">DPBNPPHM_03600</name>
</gene>
<feature type="binding site" evidence="21">
    <location>
        <begin position="103"/>
        <end position="108"/>
    </location>
    <ligand>
        <name>substrate</name>
    </ligand>
</feature>
<dbReference type="Gene3D" id="1.10.287.3610">
    <property type="match status" value="1"/>
</dbReference>
<feature type="binding site" evidence="22">
    <location>
        <position position="67"/>
    </location>
    <ligand>
        <name>ATP</name>
        <dbReference type="ChEBI" id="CHEBI:30616"/>
    </ligand>
</feature>
<feature type="binding site" evidence="23">
    <location>
        <position position="67"/>
    </location>
    <ligand>
        <name>a divalent metal cation</name>
        <dbReference type="ChEBI" id="CHEBI:60240"/>
    </ligand>
</feature>
<keyword evidence="10 23" id="KW-0479">Metal-binding</keyword>
<evidence type="ECO:0000256" key="22">
    <source>
        <dbReference type="PIRSR" id="PIRSR600829-3"/>
    </source>
</evidence>
<keyword evidence="17 24" id="KW-0472">Membrane</keyword>
<organism evidence="25 26">
    <name type="scientific">BD1-7 clade bacterium</name>
    <dbReference type="NCBI Taxonomy" id="2029982"/>
    <lineage>
        <taxon>Bacteria</taxon>
        <taxon>Pseudomonadati</taxon>
        <taxon>Pseudomonadota</taxon>
        <taxon>Gammaproteobacteria</taxon>
        <taxon>Cellvibrionales</taxon>
        <taxon>Spongiibacteraceae</taxon>
        <taxon>BD1-7 clade</taxon>
    </lineage>
</organism>
<keyword evidence="11 22" id="KW-0547">Nucleotide-binding</keyword>
<evidence type="ECO:0000256" key="1">
    <source>
        <dbReference type="ARBA" id="ARBA00004429"/>
    </source>
</evidence>
<dbReference type="CDD" id="cd14264">
    <property type="entry name" value="DAGK_IM"/>
    <property type="match status" value="1"/>
</dbReference>
<dbReference type="InterPro" id="IPR033718">
    <property type="entry name" value="DAGK_prok"/>
</dbReference>
<dbReference type="GO" id="GO:0005524">
    <property type="term" value="F:ATP binding"/>
    <property type="evidence" value="ECO:0007669"/>
    <property type="project" value="UniProtKB-KW"/>
</dbReference>
<dbReference type="GO" id="GO:0006654">
    <property type="term" value="P:phosphatidic acid biosynthetic process"/>
    <property type="evidence" value="ECO:0007669"/>
    <property type="project" value="InterPro"/>
</dbReference>
<feature type="active site" description="Proton acceptor" evidence="20">
    <location>
        <position position="60"/>
    </location>
</feature>
<evidence type="ECO:0000256" key="9">
    <source>
        <dbReference type="ARBA" id="ARBA00022692"/>
    </source>
</evidence>
<dbReference type="Proteomes" id="UP000434580">
    <property type="component" value="Unassembled WGS sequence"/>
</dbReference>
<evidence type="ECO:0000256" key="8">
    <source>
        <dbReference type="ARBA" id="ARBA00022679"/>
    </source>
</evidence>
<keyword evidence="19 24" id="KW-1208">Phospholipid metabolism</keyword>
<sequence length="117" mass="13022">MLFAFYYSFKGFRAAWQYEAAFRQELTAMLAMLPLAFWLGETAEQQILLIAPCILVVIVELINSAIEAVVDRIGVEKHELSGQAKDMGSAAVLCSLLLVMISWGMIGWQRFGMALTS</sequence>
<reference evidence="25 26" key="1">
    <citation type="submission" date="2019-11" db="EMBL/GenBank/DDBJ databases">
        <authorList>
            <person name="Holert J."/>
        </authorList>
    </citation>
    <scope>NUCLEOTIDE SEQUENCE [LARGE SCALE GENOMIC DNA]</scope>
    <source>
        <strain evidence="25">BC5_2</strain>
    </source>
</reference>
<keyword evidence="14 23" id="KW-0460">Magnesium</keyword>
<comment type="cofactor">
    <cofactor evidence="23">
        <name>Mg(2+)</name>
        <dbReference type="ChEBI" id="CHEBI:18420"/>
    </cofactor>
    <text evidence="23">Mn(2+), Zn(2+), Cd(2+) and Co(2+) support activity to lesser extents.</text>
</comment>
<keyword evidence="5" id="KW-1003">Cell membrane</keyword>
<dbReference type="GO" id="GO:0005886">
    <property type="term" value="C:plasma membrane"/>
    <property type="evidence" value="ECO:0007669"/>
    <property type="project" value="UniProtKB-SubCell"/>
</dbReference>
<feature type="binding site" evidence="22">
    <location>
        <position position="19"/>
    </location>
    <ligand>
        <name>ATP</name>
        <dbReference type="ChEBI" id="CHEBI:30616"/>
    </ligand>
</feature>
<dbReference type="PANTHER" id="PTHR34299:SF1">
    <property type="entry name" value="DIACYLGLYCEROL KINASE"/>
    <property type="match status" value="1"/>
</dbReference>
<comment type="catalytic activity">
    <reaction evidence="24">
        <text>a 1,2-diacyl-sn-glycerol + ATP = a 1,2-diacyl-sn-glycero-3-phosphate + ADP + H(+)</text>
        <dbReference type="Rhea" id="RHEA:10272"/>
        <dbReference type="ChEBI" id="CHEBI:15378"/>
        <dbReference type="ChEBI" id="CHEBI:17815"/>
        <dbReference type="ChEBI" id="CHEBI:30616"/>
        <dbReference type="ChEBI" id="CHEBI:58608"/>
        <dbReference type="ChEBI" id="CHEBI:456216"/>
        <dbReference type="EC" id="2.7.1.107"/>
    </reaction>
</comment>
<feature type="binding site" evidence="21">
    <location>
        <begin position="13"/>
        <end position="16"/>
    </location>
    <ligand>
        <name>substrate</name>
    </ligand>
</feature>
<evidence type="ECO:0000256" key="4">
    <source>
        <dbReference type="ARBA" id="ARBA00017575"/>
    </source>
</evidence>
<keyword evidence="15 24" id="KW-1133">Transmembrane helix</keyword>
<evidence type="ECO:0000256" key="11">
    <source>
        <dbReference type="ARBA" id="ARBA00022741"/>
    </source>
</evidence>
<keyword evidence="16 24" id="KW-0443">Lipid metabolism</keyword>
<evidence type="ECO:0000256" key="17">
    <source>
        <dbReference type="ARBA" id="ARBA00023136"/>
    </source>
</evidence>
<feature type="binding site" evidence="21">
    <location>
        <begin position="21"/>
        <end position="25"/>
    </location>
    <ligand>
        <name>substrate</name>
    </ligand>
</feature>
<feature type="binding site" evidence="22">
    <location>
        <begin position="76"/>
        <end position="78"/>
    </location>
    <ligand>
        <name>ATP</name>
        <dbReference type="ChEBI" id="CHEBI:30616"/>
    </ligand>
</feature>
<keyword evidence="13 22" id="KW-0067">ATP-binding</keyword>
<evidence type="ECO:0000256" key="7">
    <source>
        <dbReference type="ARBA" id="ARBA00022519"/>
    </source>
</evidence>
<proteinExistence type="inferred from homology"/>
<feature type="binding site" evidence="22">
    <location>
        <begin position="85"/>
        <end position="86"/>
    </location>
    <ligand>
        <name>ATP</name>
        <dbReference type="ChEBI" id="CHEBI:30616"/>
    </ligand>
</feature>
<dbReference type="GO" id="GO:0004143">
    <property type="term" value="F:ATP-dependent diacylglycerol kinase activity"/>
    <property type="evidence" value="ECO:0007669"/>
    <property type="project" value="UniProtKB-EC"/>
</dbReference>
<feature type="binding site" evidence="21">
    <location>
        <position position="60"/>
    </location>
    <ligand>
        <name>substrate</name>
    </ligand>
</feature>
<evidence type="ECO:0000256" key="3">
    <source>
        <dbReference type="ARBA" id="ARBA00012133"/>
    </source>
</evidence>
<keyword evidence="9 24" id="KW-0812">Transmembrane</keyword>
<dbReference type="PROSITE" id="PS01069">
    <property type="entry name" value="DAGK_PROKAR"/>
    <property type="match status" value="1"/>
</dbReference>
<feature type="transmembrane region" description="Helical" evidence="24">
    <location>
        <begin position="90"/>
        <end position="108"/>
    </location>
</feature>
<feature type="binding site" evidence="22">
    <location>
        <position position="7"/>
    </location>
    <ligand>
        <name>ATP</name>
        <dbReference type="ChEBI" id="CHEBI:30616"/>
    </ligand>
</feature>
<evidence type="ECO:0000256" key="18">
    <source>
        <dbReference type="ARBA" id="ARBA00023209"/>
    </source>
</evidence>
<dbReference type="InterPro" id="IPR000829">
    <property type="entry name" value="DAGK"/>
</dbReference>
<dbReference type="PANTHER" id="PTHR34299">
    <property type="entry name" value="DIACYLGLYCEROL KINASE"/>
    <property type="match status" value="1"/>
</dbReference>
<dbReference type="AlphaFoldDB" id="A0A5S9P4V5"/>
<feature type="transmembrane region" description="Helical" evidence="24">
    <location>
        <begin position="20"/>
        <end position="40"/>
    </location>
</feature>
<comment type="function">
    <text evidence="24">Catalyzes the ATP-dependent phosphorylation of sn-l,2-diacylglycerol (DAG) to phosphatidic acid. Involved in the recycling of diacylglycerol produced as a by-product during membrane-derived oligosaccharide (MDO) biosynthesis.</text>
</comment>
<protein>
    <recommendedName>
        <fullName evidence="4 24">Diacylglycerol kinase</fullName>
        <ecNumber evidence="3 24">2.7.1.107</ecNumber>
    </recommendedName>
</protein>
<evidence type="ECO:0000256" key="21">
    <source>
        <dbReference type="PIRSR" id="PIRSR600829-2"/>
    </source>
</evidence>
<dbReference type="InterPro" id="IPR036945">
    <property type="entry name" value="DAGK_sf"/>
</dbReference>
<evidence type="ECO:0000256" key="23">
    <source>
        <dbReference type="PIRSR" id="PIRSR600829-4"/>
    </source>
</evidence>
<evidence type="ECO:0000313" key="26">
    <source>
        <dbReference type="Proteomes" id="UP000434580"/>
    </source>
</evidence>
<keyword evidence="8 24" id="KW-0808">Transferase</keyword>
<dbReference type="Pfam" id="PF01219">
    <property type="entry name" value="DAGK_prokar"/>
    <property type="match status" value="1"/>
</dbReference>
<evidence type="ECO:0000256" key="14">
    <source>
        <dbReference type="ARBA" id="ARBA00022842"/>
    </source>
</evidence>
<evidence type="ECO:0000256" key="6">
    <source>
        <dbReference type="ARBA" id="ARBA00022516"/>
    </source>
</evidence>
<keyword evidence="18" id="KW-0594">Phospholipid biosynthesis</keyword>
<evidence type="ECO:0000256" key="16">
    <source>
        <dbReference type="ARBA" id="ARBA00023098"/>
    </source>
</evidence>